<feature type="domain" description="RSE1/DDB1/CPSF1 first beta-propeller" evidence="4">
    <location>
        <begin position="72"/>
        <end position="404"/>
    </location>
</feature>
<reference evidence="6 7" key="1">
    <citation type="submission" date="2017-10" db="EMBL/GenBank/DDBJ databases">
        <title>A novel species of cold-tolerant Malassezia isolated from bats.</title>
        <authorList>
            <person name="Lorch J.M."/>
            <person name="Palmer J.M."/>
            <person name="Vanderwolf K.J."/>
            <person name="Schmidt K.Z."/>
            <person name="Verant M.L."/>
            <person name="Weller T.J."/>
            <person name="Blehert D.S."/>
        </authorList>
    </citation>
    <scope>NUCLEOTIDE SEQUENCE [LARGE SCALE GENOMIC DNA]</scope>
    <source>
        <strain evidence="6 7">NWHC:44797-103</strain>
    </source>
</reference>
<dbReference type="AlphaFoldDB" id="A0A2N1JDR8"/>
<dbReference type="InterPro" id="IPR050358">
    <property type="entry name" value="RSE1/DDB1/CFT1"/>
</dbReference>
<evidence type="ECO:0000313" key="6">
    <source>
        <dbReference type="EMBL" id="PKI84699.1"/>
    </source>
</evidence>
<evidence type="ECO:0000256" key="1">
    <source>
        <dbReference type="ARBA" id="ARBA00004123"/>
    </source>
</evidence>
<dbReference type="STRING" id="2020962.A0A2N1JDR8"/>
<dbReference type="Pfam" id="PF10433">
    <property type="entry name" value="Beta-prop_RSE1_1st"/>
    <property type="match status" value="1"/>
</dbReference>
<keyword evidence="2" id="KW-0539">Nucleus</keyword>
<dbReference type="PANTHER" id="PTHR10644">
    <property type="entry name" value="DNA REPAIR/RNA PROCESSING CPSF FAMILY"/>
    <property type="match status" value="1"/>
</dbReference>
<evidence type="ECO:0000313" key="7">
    <source>
        <dbReference type="Proteomes" id="UP000232875"/>
    </source>
</evidence>
<accession>A0A2N1JDR8</accession>
<sequence length="1270" mass="139512">MACAVHDQRIPPSGFAHGAVLHLTHADARGSPQSEFSWPVHRGRLVCHAVLARDDLLRIFEVRVQDDGTPHFVQVRMHKLFGEVTGYDGRDRVLLSFRDAKISLLEWNDAYGDLQTVSIHTFERAQQLAQGLPHTFVPALRADPASQCAALLLPEDAIAILPLYQDMGEVGDDVRDSAQVLAELPYAPSFVLALCDIDAGIKNVRDMCFLPRFQKPTLALLYEPVLTWTGSLSRARQTMRVCLVTLDLTISYYPVTVTSEALPYDCLYLAACPESLGGVMIVTPSAIMHMDQTGRIVGTAVSGWYEKTAPEISLAYAEASPLDLQSSQLVFCGASDGLLFLAHGEVFAFWCLIEGRSVTSVSLAKVDTHGGAPRCAFAARLPEGHLFCASLQSDSVLYEMQSGAGSLAQTRDAAPHAPISLMSVDDEDADAVMLYGESSRAAPSTVNAVTDDEIDLYGDSIAATVPSAELVHSLRAIDRIPALCGLTDIAMGDVRDHRNATTHRTVVALHKHLGTLEMQLRSRVRKTIAPAQRVWATAHLYFCAWDEECIVYTRSDAPEFVAQLGEHTVACGTSPDGSALRVSRRQVSRVANDGHVTQFGARQSDAEIVCARMSGAVLALCWSDGRVSVFVYRNAWGEMALEAQDTYALVDVYVDPSEALGASTLLVLATVRGHIELYTLADGALQWRSKTLCVLPSRLNAARDEEKDEAGMPLHALRLCTLGDTPTLCVQYENGQVAVYEARPTMDDEESVSPFAWTLGFVRLDVRMLGALVQDMVPFVGFGGHACIALPGEHAMFLVRDPKGPVQWLEPQEPLFAFSPLEDDWRALCVQNAQGVLVEWEACALDALCPYTRWSTGRSYTRVACHDETGALAAASVQQTDFVLYNEEDEPVQDPRLDPTPTQTARGAVELFARLGDAPVHGYEFGVSETVTALHMAPLDAIDRMAGRRTFLVVGTSTNLGEDRPAKGHLYVFDIIATVPYGNESDDALQLKCLCREELRAPVTALNDLNGYLVVATGQKLLIRSFEYMLWLVTIAFLDTAFYTTDIQRVKNYLLLTDYHRGAYFVAYQEDPSQLHLLGRDYGTACLTHGAFLVHREKLTLATQDMYGCLRLVDYNPSNPTSFGGQRLLTRTEYHTAGHVARTLLLRGPRNAATGEIFSSEVLLAKHSGAVELLVPVEPNVFQILQLFQSQLVRSVRHAAGLNPRAHRAVQNTRAPRPLTKGILDRTLLHAAEEMSRPKLVRLVEDLQVRTGIVAPDDLLECLVHLEPQW</sequence>
<evidence type="ECO:0000259" key="3">
    <source>
        <dbReference type="Pfam" id="PF03178"/>
    </source>
</evidence>
<dbReference type="Gene3D" id="2.130.10.10">
    <property type="entry name" value="YVTN repeat-like/Quinoprotein amine dehydrogenase"/>
    <property type="match status" value="3"/>
</dbReference>
<dbReference type="GO" id="GO:0005634">
    <property type="term" value="C:nucleus"/>
    <property type="evidence" value="ECO:0007669"/>
    <property type="project" value="UniProtKB-SubCell"/>
</dbReference>
<dbReference type="GO" id="GO:0003676">
    <property type="term" value="F:nucleic acid binding"/>
    <property type="evidence" value="ECO:0007669"/>
    <property type="project" value="InterPro"/>
</dbReference>
<dbReference type="InterPro" id="IPR018846">
    <property type="entry name" value="Beta-prop_RSE1/DDB1/CPSF1_1st"/>
</dbReference>
<dbReference type="Proteomes" id="UP000232875">
    <property type="component" value="Unassembled WGS sequence"/>
</dbReference>
<dbReference type="EMBL" id="KZ454988">
    <property type="protein sequence ID" value="PKI84699.1"/>
    <property type="molecule type" value="Genomic_DNA"/>
</dbReference>
<evidence type="ECO:0000256" key="2">
    <source>
        <dbReference type="ARBA" id="ARBA00023242"/>
    </source>
</evidence>
<evidence type="ECO:0000259" key="5">
    <source>
        <dbReference type="Pfam" id="PF23726"/>
    </source>
</evidence>
<dbReference type="Pfam" id="PF03178">
    <property type="entry name" value="CPSF_A"/>
    <property type="match status" value="1"/>
</dbReference>
<evidence type="ECO:0000259" key="4">
    <source>
        <dbReference type="Pfam" id="PF10433"/>
    </source>
</evidence>
<comment type="subcellular location">
    <subcellularLocation>
        <location evidence="1">Nucleus</location>
    </subcellularLocation>
</comment>
<dbReference type="OrthoDB" id="6109at2759"/>
<gene>
    <name evidence="6" type="primary">CFT1</name>
    <name evidence="6" type="ORF">MVES_001147</name>
</gene>
<protein>
    <submittedName>
        <fullName evidence="6">Cft1p</fullName>
    </submittedName>
</protein>
<organism evidence="6 7">
    <name type="scientific">Malassezia vespertilionis</name>
    <dbReference type="NCBI Taxonomy" id="2020962"/>
    <lineage>
        <taxon>Eukaryota</taxon>
        <taxon>Fungi</taxon>
        <taxon>Dikarya</taxon>
        <taxon>Basidiomycota</taxon>
        <taxon>Ustilaginomycotina</taxon>
        <taxon>Malasseziomycetes</taxon>
        <taxon>Malasseziales</taxon>
        <taxon>Malasseziaceae</taxon>
        <taxon>Malassezia</taxon>
    </lineage>
</organism>
<dbReference type="InterPro" id="IPR015943">
    <property type="entry name" value="WD40/YVTN_repeat-like_dom_sf"/>
</dbReference>
<keyword evidence="7" id="KW-1185">Reference proteome</keyword>
<name>A0A2N1JDR8_9BASI</name>
<proteinExistence type="predicted"/>
<feature type="domain" description="RSE1/DDB1/CPSF1 C-terminal" evidence="3">
    <location>
        <begin position="910"/>
        <end position="1229"/>
    </location>
</feature>
<dbReference type="InterPro" id="IPR004871">
    <property type="entry name" value="RSE1/DDB1/CPSF1_C"/>
</dbReference>
<dbReference type="Pfam" id="PF23726">
    <property type="entry name" value="Beta-prop_RSE1_2nd"/>
    <property type="match status" value="1"/>
</dbReference>
<dbReference type="InterPro" id="IPR058543">
    <property type="entry name" value="Beta-prop_RSE1/DDB1/CPSF1_2nd"/>
</dbReference>
<feature type="domain" description="RSE1/DDB1/CPSF1 second beta-propeller" evidence="5">
    <location>
        <begin position="566"/>
        <end position="808"/>
    </location>
</feature>